<accession>A0A2P2IV22</accession>
<name>A0A2P2IV22_RHIMU</name>
<protein>
    <submittedName>
        <fullName evidence="1">Uncharacterized protein</fullName>
    </submittedName>
</protein>
<evidence type="ECO:0000313" key="1">
    <source>
        <dbReference type="EMBL" id="MBW85065.1"/>
    </source>
</evidence>
<dbReference type="AlphaFoldDB" id="A0A2P2IV22"/>
<dbReference type="EMBL" id="GGEC01004582">
    <property type="protein sequence ID" value="MBW85065.1"/>
    <property type="molecule type" value="Transcribed_RNA"/>
</dbReference>
<proteinExistence type="predicted"/>
<sequence length="43" mass="5328">MCVKELLRKLPHIRERCLNIMRRTVTSDPFTILSLRFWNFDDY</sequence>
<reference evidence="1" key="1">
    <citation type="submission" date="2018-02" db="EMBL/GenBank/DDBJ databases">
        <title>Rhizophora mucronata_Transcriptome.</title>
        <authorList>
            <person name="Meera S.P."/>
            <person name="Sreeshan A."/>
            <person name="Augustine A."/>
        </authorList>
    </citation>
    <scope>NUCLEOTIDE SEQUENCE</scope>
    <source>
        <tissue evidence="1">Leaf</tissue>
    </source>
</reference>
<organism evidence="1">
    <name type="scientific">Rhizophora mucronata</name>
    <name type="common">Asiatic mangrove</name>
    <dbReference type="NCBI Taxonomy" id="61149"/>
    <lineage>
        <taxon>Eukaryota</taxon>
        <taxon>Viridiplantae</taxon>
        <taxon>Streptophyta</taxon>
        <taxon>Embryophyta</taxon>
        <taxon>Tracheophyta</taxon>
        <taxon>Spermatophyta</taxon>
        <taxon>Magnoliopsida</taxon>
        <taxon>eudicotyledons</taxon>
        <taxon>Gunneridae</taxon>
        <taxon>Pentapetalae</taxon>
        <taxon>rosids</taxon>
        <taxon>fabids</taxon>
        <taxon>Malpighiales</taxon>
        <taxon>Rhizophoraceae</taxon>
        <taxon>Rhizophora</taxon>
    </lineage>
</organism>